<dbReference type="EMBL" id="JJMU01000066">
    <property type="protein sequence ID" value="KGE12526.1"/>
    <property type="molecule type" value="Genomic_DNA"/>
</dbReference>
<dbReference type="PROSITE" id="PS50109">
    <property type="entry name" value="HIS_KIN"/>
    <property type="match status" value="1"/>
</dbReference>
<dbReference type="CDD" id="cd00130">
    <property type="entry name" value="PAS"/>
    <property type="match status" value="1"/>
</dbReference>
<dbReference type="Gene3D" id="3.30.565.10">
    <property type="entry name" value="Histidine kinase-like ATPase, C-terminal domain"/>
    <property type="match status" value="1"/>
</dbReference>
<dbReference type="PATRIC" id="fig|1229276.3.peg.3682"/>
<evidence type="ECO:0000313" key="7">
    <source>
        <dbReference type="EMBL" id="KGE12526.1"/>
    </source>
</evidence>
<dbReference type="Pfam" id="PF02518">
    <property type="entry name" value="HATPase_c"/>
    <property type="match status" value="1"/>
</dbReference>
<organism evidence="7 8">
    <name type="scientific">Sphingobacterium deserti</name>
    <dbReference type="NCBI Taxonomy" id="1229276"/>
    <lineage>
        <taxon>Bacteria</taxon>
        <taxon>Pseudomonadati</taxon>
        <taxon>Bacteroidota</taxon>
        <taxon>Sphingobacteriia</taxon>
        <taxon>Sphingobacteriales</taxon>
        <taxon>Sphingobacteriaceae</taxon>
        <taxon>Sphingobacterium</taxon>
    </lineage>
</organism>
<name>A0A0B8SZ08_9SPHI</name>
<accession>A0A0B8SZ08</accession>
<keyword evidence="4 7" id="KW-0418">Kinase</keyword>
<dbReference type="InterPro" id="IPR036890">
    <property type="entry name" value="HATPase_C_sf"/>
</dbReference>
<keyword evidence="8" id="KW-1185">Reference proteome</keyword>
<dbReference type="AlphaFoldDB" id="A0A0B8SZ08"/>
<sequence length="363" mass="41857">MVIDNMSTVYTNTSDMSFSSSFPDGPTGEQQKDLAIFFDAFHGGPFGYLFVNEDALAVHFNDKVCELLCIDPLLFRNKSIYDFLLDEEHNRIRDLLESCTQSFAEPVRMVKVKCKKNRFRFVTIYMKRLASQLDSGGLYIMLFLKNDFNPLSASKEENEAFYRAIIETQEAEREFIGKSLHESIAQELYAIRINLQRYMMEHGHEQQIMPIKKMLNDTIFKVQNISNDLVPTVLRDMGFQKAIDDMVFRMTRSDVRFLLKLDKEINSEGKEIQFCAYRVIQELFNNCLKHTDARRISLKVGVTDDFIGITVEDNGQGFSRDMESALQLGTGLRNIRNRIALYAGTMDMVSSSKGSKMQIKLYK</sequence>
<dbReference type="InterPro" id="IPR050482">
    <property type="entry name" value="Sensor_HK_TwoCompSys"/>
</dbReference>
<proteinExistence type="predicted"/>
<dbReference type="InterPro" id="IPR003594">
    <property type="entry name" value="HATPase_dom"/>
</dbReference>
<dbReference type="eggNOG" id="COG4585">
    <property type="taxonomic scope" value="Bacteria"/>
</dbReference>
<comment type="catalytic activity">
    <reaction evidence="1">
        <text>ATP + protein L-histidine = ADP + protein N-phospho-L-histidine.</text>
        <dbReference type="EC" id="2.7.13.3"/>
    </reaction>
</comment>
<evidence type="ECO:0000256" key="5">
    <source>
        <dbReference type="ARBA" id="ARBA00023012"/>
    </source>
</evidence>
<evidence type="ECO:0000256" key="4">
    <source>
        <dbReference type="ARBA" id="ARBA00022777"/>
    </source>
</evidence>
<gene>
    <name evidence="7" type="ORF">DI53_3566</name>
</gene>
<dbReference type="SUPFAM" id="SSF55874">
    <property type="entry name" value="ATPase domain of HSP90 chaperone/DNA topoisomerase II/histidine kinase"/>
    <property type="match status" value="1"/>
</dbReference>
<keyword evidence="3" id="KW-0808">Transferase</keyword>
<dbReference type="SMART" id="SM00091">
    <property type="entry name" value="PAS"/>
    <property type="match status" value="1"/>
</dbReference>
<dbReference type="GO" id="GO:0004673">
    <property type="term" value="F:protein histidine kinase activity"/>
    <property type="evidence" value="ECO:0007669"/>
    <property type="project" value="UniProtKB-EC"/>
</dbReference>
<reference evidence="8" key="1">
    <citation type="submission" date="2014-04" db="EMBL/GenBank/DDBJ databases">
        <title>Whole-Genome optical mapping and complete genome sequence of Sphingobacterium deserti sp. nov., a new spaces isolated from desert in the west of China.</title>
        <authorList>
            <person name="Teng C."/>
            <person name="Zhou Z."/>
            <person name="Li X."/>
            <person name="Chen M."/>
            <person name="Lin M."/>
            <person name="Wang L."/>
            <person name="Su S."/>
            <person name="Zhang C."/>
            <person name="Zhang W."/>
        </authorList>
    </citation>
    <scope>NUCLEOTIDE SEQUENCE [LARGE SCALE GENOMIC DNA]</scope>
    <source>
        <strain evidence="8">ACCC05744</strain>
    </source>
</reference>
<dbReference type="InterPro" id="IPR005467">
    <property type="entry name" value="His_kinase_dom"/>
</dbReference>
<dbReference type="GO" id="GO:0000160">
    <property type="term" value="P:phosphorelay signal transduction system"/>
    <property type="evidence" value="ECO:0007669"/>
    <property type="project" value="UniProtKB-KW"/>
</dbReference>
<keyword evidence="5" id="KW-0902">Two-component regulatory system</keyword>
<reference evidence="7 8" key="2">
    <citation type="journal article" date="2015" name="PLoS ONE">
        <title>Whole-Genome Optical Mapping and Finished Genome Sequence of Sphingobacterium deserti sp. nov., a New Species Isolated from the Western Desert of China.</title>
        <authorList>
            <person name="Teng C."/>
            <person name="Zhou Z."/>
            <person name="Molnar I."/>
            <person name="Li X."/>
            <person name="Tang R."/>
            <person name="Chen M."/>
            <person name="Wang L."/>
            <person name="Su S."/>
            <person name="Zhang W."/>
            <person name="Lin M."/>
        </authorList>
    </citation>
    <scope>NUCLEOTIDE SEQUENCE [LARGE SCALE GENOMIC DNA]</scope>
    <source>
        <strain evidence="8">ACCC05744</strain>
    </source>
</reference>
<dbReference type="InterPro" id="IPR000014">
    <property type="entry name" value="PAS"/>
</dbReference>
<feature type="domain" description="Histidine kinase" evidence="6">
    <location>
        <begin position="278"/>
        <end position="363"/>
    </location>
</feature>
<evidence type="ECO:0000313" key="8">
    <source>
        <dbReference type="Proteomes" id="UP000031802"/>
    </source>
</evidence>
<dbReference type="PANTHER" id="PTHR24421:SF10">
    <property type="entry name" value="NITRATE_NITRITE SENSOR PROTEIN NARQ"/>
    <property type="match status" value="1"/>
</dbReference>
<evidence type="ECO:0000256" key="2">
    <source>
        <dbReference type="ARBA" id="ARBA00012438"/>
    </source>
</evidence>
<evidence type="ECO:0000259" key="6">
    <source>
        <dbReference type="PROSITE" id="PS50109"/>
    </source>
</evidence>
<dbReference type="PANTHER" id="PTHR24421">
    <property type="entry name" value="NITRATE/NITRITE SENSOR PROTEIN NARX-RELATED"/>
    <property type="match status" value="1"/>
</dbReference>
<comment type="caution">
    <text evidence="7">The sequence shown here is derived from an EMBL/GenBank/DDBJ whole genome shotgun (WGS) entry which is preliminary data.</text>
</comment>
<evidence type="ECO:0000256" key="1">
    <source>
        <dbReference type="ARBA" id="ARBA00000085"/>
    </source>
</evidence>
<dbReference type="CDD" id="cd16917">
    <property type="entry name" value="HATPase_UhpB-NarQ-NarX-like"/>
    <property type="match status" value="1"/>
</dbReference>
<dbReference type="SUPFAM" id="SSF55785">
    <property type="entry name" value="PYP-like sensor domain (PAS domain)"/>
    <property type="match status" value="1"/>
</dbReference>
<dbReference type="STRING" id="1229276.DI53_3566"/>
<protein>
    <recommendedName>
        <fullName evidence="2">histidine kinase</fullName>
        <ecNumber evidence="2">2.7.13.3</ecNumber>
    </recommendedName>
</protein>
<evidence type="ECO:0000256" key="3">
    <source>
        <dbReference type="ARBA" id="ARBA00022679"/>
    </source>
</evidence>
<dbReference type="Proteomes" id="UP000031802">
    <property type="component" value="Unassembled WGS sequence"/>
</dbReference>
<dbReference type="InterPro" id="IPR035965">
    <property type="entry name" value="PAS-like_dom_sf"/>
</dbReference>
<dbReference type="EC" id="2.7.13.3" evidence="2"/>